<evidence type="ECO:0000313" key="3">
    <source>
        <dbReference type="Proteomes" id="UP000053660"/>
    </source>
</evidence>
<name>A0A0B1T2E0_OESDE</name>
<accession>A0A0B1T2E0</accession>
<dbReference type="PANTHER" id="PTHR22739">
    <property type="entry name" value="STRIATED MUSCLE ACTIVATOR OF RHO-DEPENDENT SIGNALING-RELATED"/>
    <property type="match status" value="1"/>
</dbReference>
<dbReference type="GO" id="GO:0030017">
    <property type="term" value="C:sarcomere"/>
    <property type="evidence" value="ECO:0007669"/>
    <property type="project" value="TreeGrafter"/>
</dbReference>
<proteinExistence type="predicted"/>
<feature type="domain" description="Costars" evidence="1">
    <location>
        <begin position="1"/>
        <end position="71"/>
    </location>
</feature>
<dbReference type="Proteomes" id="UP000053660">
    <property type="component" value="Unassembled WGS sequence"/>
</dbReference>
<dbReference type="Gene3D" id="1.10.10.1540">
    <property type="entry name" value="Costar domain"/>
    <property type="match status" value="1"/>
</dbReference>
<dbReference type="InterPro" id="IPR027817">
    <property type="entry name" value="Costars_dom"/>
</dbReference>
<dbReference type="GO" id="GO:0003779">
    <property type="term" value="F:actin binding"/>
    <property type="evidence" value="ECO:0007669"/>
    <property type="project" value="InterPro"/>
</dbReference>
<dbReference type="InterPro" id="IPR026111">
    <property type="entry name" value="Abra"/>
</dbReference>
<dbReference type="Pfam" id="PF14705">
    <property type="entry name" value="Costars"/>
    <property type="match status" value="1"/>
</dbReference>
<dbReference type="OrthoDB" id="9871914at2759"/>
<sequence length="86" mass="10158">MLYLCEVIRKYGYRSRRGRVEITFGKLFSVYQFISDKVVGMLLRARKHQMVDFEGEMLYQRRDEEVVITLLLSDEEIAYAIAASNK</sequence>
<gene>
    <name evidence="2" type="ORF">OESDEN_10200</name>
</gene>
<dbReference type="PANTHER" id="PTHR22739:SF18">
    <property type="entry name" value="COSTARS DOMAIN-CONTAINING PROTEIN"/>
    <property type="match status" value="1"/>
</dbReference>
<organism evidence="2 3">
    <name type="scientific">Oesophagostomum dentatum</name>
    <name type="common">Nodular worm</name>
    <dbReference type="NCBI Taxonomy" id="61180"/>
    <lineage>
        <taxon>Eukaryota</taxon>
        <taxon>Metazoa</taxon>
        <taxon>Ecdysozoa</taxon>
        <taxon>Nematoda</taxon>
        <taxon>Chromadorea</taxon>
        <taxon>Rhabditida</taxon>
        <taxon>Rhabditina</taxon>
        <taxon>Rhabditomorpha</taxon>
        <taxon>Strongyloidea</taxon>
        <taxon>Strongylidae</taxon>
        <taxon>Oesophagostomum</taxon>
    </lineage>
</organism>
<evidence type="ECO:0000313" key="2">
    <source>
        <dbReference type="EMBL" id="KHJ89962.1"/>
    </source>
</evidence>
<dbReference type="AlphaFoldDB" id="A0A0B1T2E0"/>
<reference evidence="2 3" key="1">
    <citation type="submission" date="2014-03" db="EMBL/GenBank/DDBJ databases">
        <title>Draft genome of the hookworm Oesophagostomum dentatum.</title>
        <authorList>
            <person name="Mitreva M."/>
        </authorList>
    </citation>
    <scope>NUCLEOTIDE SEQUENCE [LARGE SCALE GENOMIC DNA]</scope>
    <source>
        <strain evidence="2 3">OD-Hann</strain>
    </source>
</reference>
<protein>
    <recommendedName>
        <fullName evidence="1">Costars domain-containing protein</fullName>
    </recommendedName>
</protein>
<dbReference type="EMBL" id="KN553542">
    <property type="protein sequence ID" value="KHJ89962.1"/>
    <property type="molecule type" value="Genomic_DNA"/>
</dbReference>
<dbReference type="InterPro" id="IPR038095">
    <property type="entry name" value="Costars_sf"/>
</dbReference>
<dbReference type="SMART" id="SM01283">
    <property type="entry name" value="Costars"/>
    <property type="match status" value="1"/>
</dbReference>
<dbReference type="GO" id="GO:0035025">
    <property type="term" value="P:positive regulation of Rho protein signal transduction"/>
    <property type="evidence" value="ECO:0007669"/>
    <property type="project" value="InterPro"/>
</dbReference>
<keyword evidence="3" id="KW-1185">Reference proteome</keyword>
<dbReference type="GO" id="GO:0045944">
    <property type="term" value="P:positive regulation of transcription by RNA polymerase II"/>
    <property type="evidence" value="ECO:0007669"/>
    <property type="project" value="TreeGrafter"/>
</dbReference>
<evidence type="ECO:0000259" key="1">
    <source>
        <dbReference type="SMART" id="SM01283"/>
    </source>
</evidence>